<keyword evidence="2" id="KW-1185">Reference proteome</keyword>
<evidence type="ECO:0000313" key="1">
    <source>
        <dbReference type="EMBL" id="KAF9496470.1"/>
    </source>
</evidence>
<accession>A0A9P6A1F7</accession>
<dbReference type="AlphaFoldDB" id="A0A9P6A1F7"/>
<protein>
    <submittedName>
        <fullName evidence="1">Uncharacterized protein</fullName>
    </submittedName>
</protein>
<evidence type="ECO:0000313" key="2">
    <source>
        <dbReference type="Proteomes" id="UP000807025"/>
    </source>
</evidence>
<dbReference type="Proteomes" id="UP000807025">
    <property type="component" value="Unassembled WGS sequence"/>
</dbReference>
<reference evidence="1" key="1">
    <citation type="submission" date="2020-11" db="EMBL/GenBank/DDBJ databases">
        <authorList>
            <consortium name="DOE Joint Genome Institute"/>
            <person name="Ahrendt S."/>
            <person name="Riley R."/>
            <person name="Andreopoulos W."/>
            <person name="Labutti K."/>
            <person name="Pangilinan J."/>
            <person name="Ruiz-Duenas F.J."/>
            <person name="Barrasa J.M."/>
            <person name="Sanchez-Garcia M."/>
            <person name="Camarero S."/>
            <person name="Miyauchi S."/>
            <person name="Serrano A."/>
            <person name="Linde D."/>
            <person name="Babiker R."/>
            <person name="Drula E."/>
            <person name="Ayuso-Fernandez I."/>
            <person name="Pacheco R."/>
            <person name="Padilla G."/>
            <person name="Ferreira P."/>
            <person name="Barriuso J."/>
            <person name="Kellner H."/>
            <person name="Castanera R."/>
            <person name="Alfaro M."/>
            <person name="Ramirez L."/>
            <person name="Pisabarro A.G."/>
            <person name="Kuo A."/>
            <person name="Tritt A."/>
            <person name="Lipzen A."/>
            <person name="He G."/>
            <person name="Yan M."/>
            <person name="Ng V."/>
            <person name="Cullen D."/>
            <person name="Martin F."/>
            <person name="Rosso M.-N."/>
            <person name="Henrissat B."/>
            <person name="Hibbett D."/>
            <person name="Martinez A.T."/>
            <person name="Grigoriev I.V."/>
        </authorList>
    </citation>
    <scope>NUCLEOTIDE SEQUENCE</scope>
    <source>
        <strain evidence="1">ATCC 90797</strain>
    </source>
</reference>
<organism evidence="1 2">
    <name type="scientific">Pleurotus eryngii</name>
    <name type="common">Boletus of the steppes</name>
    <dbReference type="NCBI Taxonomy" id="5323"/>
    <lineage>
        <taxon>Eukaryota</taxon>
        <taxon>Fungi</taxon>
        <taxon>Dikarya</taxon>
        <taxon>Basidiomycota</taxon>
        <taxon>Agaricomycotina</taxon>
        <taxon>Agaricomycetes</taxon>
        <taxon>Agaricomycetidae</taxon>
        <taxon>Agaricales</taxon>
        <taxon>Pleurotineae</taxon>
        <taxon>Pleurotaceae</taxon>
        <taxon>Pleurotus</taxon>
    </lineage>
</organism>
<dbReference type="OrthoDB" id="3261131at2759"/>
<name>A0A9P6A1F7_PLEER</name>
<dbReference type="EMBL" id="MU154552">
    <property type="protein sequence ID" value="KAF9496470.1"/>
    <property type="molecule type" value="Genomic_DNA"/>
</dbReference>
<gene>
    <name evidence="1" type="ORF">BDN71DRAFT_1505771</name>
</gene>
<proteinExistence type="predicted"/>
<comment type="caution">
    <text evidence="1">The sequence shown here is derived from an EMBL/GenBank/DDBJ whole genome shotgun (WGS) entry which is preliminary data.</text>
</comment>
<sequence>MTAVTPAPSRRRATLQAFTALFQHPGGLHTYIPSEPEKRIFYARCDDANAPVCWIRASLDTRRKLLAVKNVGDWSMILTDNVSSECTTLEALKSEGGIKLDAIRNHMFKGLDILHKECMRVFASMAEWHCV</sequence>